<sequence length="425" mass="47451">MLQRICFREMRISLNQSFIRNNNKGILLSHVNISTKSCIFNLHAYNTPSIKCYHDWNACRKDHSPNFSGFAHLENSNYLNNTIDPPRNIVYSERGLQEEEFYDNTEDGKDSKKKFILINGADIAAELREEIKREIEELVEIQKLGGTQTNEILKPGLAVVMVGSRKDSKSYVDMKEQACIDVGINSFKIHFPEDVTEKELIQTVQKLNKDPRVHGILIQLPLPAHLNEETILENICISKDVDGLTSYSMGKLSMKGRTLVDGVNFVPCTSLGVLELIRRTAFKLNRNLEGIDALVIGTSNIVGIPTALLLLNHLQTSIQMAHIKSQDIPEKVKKADLLIVSTGCAEMIQPEWIKPGAIVIDVGQSPVEDATSERGYRMVGDVKFDDTLKKRAAAATKVPGGVGPMTITMLLRNTLQSFKAKNPHT</sequence>
<evidence type="ECO:0000256" key="3">
    <source>
        <dbReference type="ARBA" id="ARBA00022563"/>
    </source>
</evidence>
<dbReference type="InterPro" id="IPR020867">
    <property type="entry name" value="THF_DH/CycHdrlase_CS"/>
</dbReference>
<dbReference type="EMBL" id="VFQX01000019">
    <property type="protein sequence ID" value="KAF0980406.1"/>
    <property type="molecule type" value="Genomic_DNA"/>
</dbReference>
<protein>
    <submittedName>
        <fullName evidence="10">Uncharacterized protein</fullName>
    </submittedName>
</protein>
<comment type="pathway">
    <text evidence="1">One-carbon metabolism; tetrahydrofolate interconversion.</text>
</comment>
<keyword evidence="6" id="KW-0560">Oxidoreductase</keyword>
<dbReference type="GO" id="GO:0004488">
    <property type="term" value="F:methylenetetrahydrofolate dehydrogenase (NADP+) activity"/>
    <property type="evidence" value="ECO:0007669"/>
    <property type="project" value="InterPro"/>
</dbReference>
<dbReference type="Gene3D" id="3.40.50.720">
    <property type="entry name" value="NAD(P)-binding Rossmann-like Domain"/>
    <property type="match status" value="1"/>
</dbReference>
<reference evidence="10 11" key="1">
    <citation type="journal article" date="2019" name="Sci. Rep.">
        <title>Nanopore sequencing improves the draft genome of the human pathogenic amoeba Naegleria fowleri.</title>
        <authorList>
            <person name="Liechti N."/>
            <person name="Schurch N."/>
            <person name="Bruggmann R."/>
            <person name="Wittwer M."/>
        </authorList>
    </citation>
    <scope>NUCLEOTIDE SEQUENCE [LARGE SCALE GENOMIC DNA]</scope>
    <source>
        <strain evidence="10 11">ATCC 30894</strain>
    </source>
</reference>
<dbReference type="InterPro" id="IPR036291">
    <property type="entry name" value="NAD(P)-bd_dom_sf"/>
</dbReference>
<evidence type="ECO:0000256" key="7">
    <source>
        <dbReference type="ARBA" id="ARBA00023268"/>
    </source>
</evidence>
<keyword evidence="4" id="KW-0378">Hydrolase</keyword>
<feature type="domain" description="Tetrahydrofolate dehydrogenase/cyclohydrolase catalytic" evidence="8">
    <location>
        <begin position="118"/>
        <end position="242"/>
    </location>
</feature>
<organism evidence="10 11">
    <name type="scientific">Naegleria fowleri</name>
    <name type="common">Brain eating amoeba</name>
    <dbReference type="NCBI Taxonomy" id="5763"/>
    <lineage>
        <taxon>Eukaryota</taxon>
        <taxon>Discoba</taxon>
        <taxon>Heterolobosea</taxon>
        <taxon>Tetramitia</taxon>
        <taxon>Eutetramitia</taxon>
        <taxon>Vahlkampfiidae</taxon>
        <taxon>Naegleria</taxon>
    </lineage>
</organism>
<dbReference type="Proteomes" id="UP000444721">
    <property type="component" value="Unassembled WGS sequence"/>
</dbReference>
<dbReference type="PANTHER" id="PTHR48099:SF5">
    <property type="entry name" value="C-1-TETRAHYDROFOLATE SYNTHASE, CYTOPLASMIC"/>
    <property type="match status" value="1"/>
</dbReference>
<dbReference type="OMA" id="YGCATPK"/>
<evidence type="ECO:0000313" key="10">
    <source>
        <dbReference type="EMBL" id="KAF0980406.1"/>
    </source>
</evidence>
<dbReference type="InterPro" id="IPR020630">
    <property type="entry name" value="THF_DH/CycHdrlase_cat_dom"/>
</dbReference>
<evidence type="ECO:0000313" key="11">
    <source>
        <dbReference type="Proteomes" id="UP000444721"/>
    </source>
</evidence>
<dbReference type="GO" id="GO:0004477">
    <property type="term" value="F:methenyltetrahydrofolate cyclohydrolase activity"/>
    <property type="evidence" value="ECO:0007669"/>
    <property type="project" value="TreeGrafter"/>
</dbReference>
<proteinExistence type="inferred from homology"/>
<keyword evidence="11" id="KW-1185">Reference proteome</keyword>
<dbReference type="InterPro" id="IPR020631">
    <property type="entry name" value="THF_DH/CycHdrlase_NAD-bd_dom"/>
</dbReference>
<dbReference type="PROSITE" id="PS00766">
    <property type="entry name" value="THF_DHG_CYH_1"/>
    <property type="match status" value="1"/>
</dbReference>
<feature type="domain" description="Tetrahydrofolate dehydrogenase/cyclohydrolase NAD(P)-binding" evidence="9">
    <location>
        <begin position="267"/>
        <end position="421"/>
    </location>
</feature>
<dbReference type="RefSeq" id="XP_044565119.1">
    <property type="nucleotide sequence ID" value="XM_044704271.1"/>
</dbReference>
<dbReference type="CDD" id="cd01080">
    <property type="entry name" value="NAD_bind_m-THF_DH_Cyclohyd"/>
    <property type="match status" value="1"/>
</dbReference>
<keyword evidence="5" id="KW-0521">NADP</keyword>
<dbReference type="HAMAP" id="MF_01576">
    <property type="entry name" value="THF_DHG_CYH"/>
    <property type="match status" value="1"/>
</dbReference>
<dbReference type="PROSITE" id="PS00767">
    <property type="entry name" value="THF_DHG_CYH_2"/>
    <property type="match status" value="1"/>
</dbReference>
<name>A0A6A5BYF0_NAEFO</name>
<dbReference type="InterPro" id="IPR046346">
    <property type="entry name" value="Aminoacid_DH-like_N_sf"/>
</dbReference>
<dbReference type="VEuPathDB" id="AmoebaDB:FDP41_013620"/>
<evidence type="ECO:0000259" key="9">
    <source>
        <dbReference type="Pfam" id="PF02882"/>
    </source>
</evidence>
<comment type="subunit">
    <text evidence="2">Homodimer.</text>
</comment>
<comment type="caution">
    <text evidence="10">The sequence shown here is derived from an EMBL/GenBank/DDBJ whole genome shotgun (WGS) entry which is preliminary data.</text>
</comment>
<dbReference type="PANTHER" id="PTHR48099">
    <property type="entry name" value="C-1-TETRAHYDROFOLATE SYNTHASE, CYTOPLASMIC-RELATED"/>
    <property type="match status" value="1"/>
</dbReference>
<keyword evidence="7" id="KW-0511">Multifunctional enzyme</keyword>
<dbReference type="OrthoDB" id="5126881at2759"/>
<dbReference type="GeneID" id="68120835"/>
<dbReference type="SUPFAM" id="SSF53223">
    <property type="entry name" value="Aminoacid dehydrogenase-like, N-terminal domain"/>
    <property type="match status" value="1"/>
</dbReference>
<dbReference type="VEuPathDB" id="AmoebaDB:NF0020540"/>
<dbReference type="FunFam" id="3.40.50.10860:FF:000005">
    <property type="entry name" value="C-1-tetrahydrofolate synthase, cytoplasmic, putative"/>
    <property type="match status" value="1"/>
</dbReference>
<dbReference type="AlphaFoldDB" id="A0A6A5BYF0"/>
<dbReference type="PRINTS" id="PR00085">
    <property type="entry name" value="THFDHDRGNASE"/>
</dbReference>
<dbReference type="Pfam" id="PF00763">
    <property type="entry name" value="THF_DHG_CYH"/>
    <property type="match status" value="1"/>
</dbReference>
<dbReference type="Pfam" id="PF02882">
    <property type="entry name" value="THF_DHG_CYH_C"/>
    <property type="match status" value="1"/>
</dbReference>
<evidence type="ECO:0000259" key="8">
    <source>
        <dbReference type="Pfam" id="PF00763"/>
    </source>
</evidence>
<evidence type="ECO:0000256" key="5">
    <source>
        <dbReference type="ARBA" id="ARBA00022857"/>
    </source>
</evidence>
<accession>A0A6A5BYF0</accession>
<evidence type="ECO:0000256" key="4">
    <source>
        <dbReference type="ARBA" id="ARBA00022801"/>
    </source>
</evidence>
<evidence type="ECO:0000256" key="2">
    <source>
        <dbReference type="ARBA" id="ARBA00011738"/>
    </source>
</evidence>
<gene>
    <name evidence="10" type="ORF">FDP41_013620</name>
</gene>
<dbReference type="InterPro" id="IPR000672">
    <property type="entry name" value="THF_DH/CycHdrlase"/>
</dbReference>
<evidence type="ECO:0000256" key="1">
    <source>
        <dbReference type="ARBA" id="ARBA00004777"/>
    </source>
</evidence>
<dbReference type="SUPFAM" id="SSF51735">
    <property type="entry name" value="NAD(P)-binding Rossmann-fold domains"/>
    <property type="match status" value="1"/>
</dbReference>
<dbReference type="VEuPathDB" id="AmoebaDB:NfTy_027590"/>
<evidence type="ECO:0000256" key="6">
    <source>
        <dbReference type="ARBA" id="ARBA00023002"/>
    </source>
</evidence>
<dbReference type="GO" id="GO:0035999">
    <property type="term" value="P:tetrahydrofolate interconversion"/>
    <property type="evidence" value="ECO:0007669"/>
    <property type="project" value="TreeGrafter"/>
</dbReference>
<keyword evidence="3" id="KW-0554">One-carbon metabolism</keyword>
<dbReference type="Gene3D" id="3.40.50.10860">
    <property type="entry name" value="Leucine Dehydrogenase, chain A, domain 1"/>
    <property type="match status" value="1"/>
</dbReference>
<dbReference type="GO" id="GO:0005829">
    <property type="term" value="C:cytosol"/>
    <property type="evidence" value="ECO:0007669"/>
    <property type="project" value="TreeGrafter"/>
</dbReference>